<accession>A0A3S7X164</accession>
<dbReference type="OrthoDB" id="277038at2759"/>
<organism evidence="2 3">
    <name type="scientific">Leishmania donovani</name>
    <dbReference type="NCBI Taxonomy" id="5661"/>
    <lineage>
        <taxon>Eukaryota</taxon>
        <taxon>Discoba</taxon>
        <taxon>Euglenozoa</taxon>
        <taxon>Kinetoplastea</taxon>
        <taxon>Metakinetoplastina</taxon>
        <taxon>Trypanosomatida</taxon>
        <taxon>Trypanosomatidae</taxon>
        <taxon>Leishmaniinae</taxon>
        <taxon>Leishmania</taxon>
    </lineage>
</organism>
<proteinExistence type="predicted"/>
<evidence type="ECO:0000313" key="3">
    <source>
        <dbReference type="Proteomes" id="UP000274082"/>
    </source>
</evidence>
<dbReference type="Proteomes" id="UP000274082">
    <property type="component" value="Chromosome 28"/>
</dbReference>
<evidence type="ECO:0000256" key="1">
    <source>
        <dbReference type="SAM" id="MobiDB-lite"/>
    </source>
</evidence>
<protein>
    <submittedName>
        <fullName evidence="2">Uncharacterized protein</fullName>
    </submittedName>
</protein>
<reference evidence="2 3" key="1">
    <citation type="journal article" date="2018" name="Sci. Rep.">
        <title>A complete Leishmania donovani reference genome identifies novel genetic variations associated with virulence.</title>
        <authorList>
            <person name="Lypaczewski P."/>
            <person name="Hoshizaki J."/>
            <person name="Zhang W.-W."/>
            <person name="McCall L.-I."/>
            <person name="Torcivia-Rodriguez J."/>
            <person name="Simonyan V."/>
            <person name="Kaur A."/>
            <person name="Dewar K."/>
            <person name="Matlashewski G."/>
        </authorList>
    </citation>
    <scope>NUCLEOTIDE SEQUENCE [LARGE SCALE GENOMIC DNA]</scope>
    <source>
        <strain evidence="2 3">LdCL</strain>
    </source>
</reference>
<dbReference type="VEuPathDB" id="TriTrypDB:LDHU3_28.0540"/>
<dbReference type="EMBL" id="CP029527">
    <property type="protein sequence ID" value="AYU80196.1"/>
    <property type="molecule type" value="Genomic_DNA"/>
</dbReference>
<gene>
    <name evidence="2" type="ORF">LdCL_280009200</name>
</gene>
<evidence type="ECO:0000313" key="2">
    <source>
        <dbReference type="EMBL" id="AYU80196.1"/>
    </source>
</evidence>
<dbReference type="AlphaFoldDB" id="A0A3S7X164"/>
<feature type="region of interest" description="Disordered" evidence="1">
    <location>
        <begin position="239"/>
        <end position="272"/>
    </location>
</feature>
<name>A0A3S7X164_LEIDO</name>
<sequence length="426" mass="45079">MSERCDMRGAKNLRMMVVQSVLFLYCDLSKDCGESTSGKSVLISSSSGNKPLGKSGAFLGLNVFIKSLDKRDLSSRSIEALRTTSFTDVGDGCQWRIEEDGVTLCIRVDFATVKKRLGASGKSMLLATTGGNKPIGGTGLKCGLNCYHPVDKVFDASQLAAGNAGEDELQVGQTQSMEGGFVVSYTTPTEMHVTYTYRAEEMANGHTASLPACLVGDLKVTVFVCAPKVARARTEKTAMKVTEEDEKPPASLAPTPFLSQASGSNCSGHLSLERGKDSKVRNITVTCTAVPAQGEEAAASPGSHSGAYAIDLRFDPTLSFGRSLSGKWLTVASTGGFQRVVDAEDRAVCRFSLYAGRSAPPLSEAEITAAVRAVLAAKPKARLPSLSFKEVLTEVMSMLGVSEAMKEAVKPKIKEAVVAFVQAAAT</sequence>
<feature type="compositionally biased region" description="Polar residues" evidence="1">
    <location>
        <begin position="257"/>
        <end position="268"/>
    </location>
</feature>
<dbReference type="VEuPathDB" id="TriTrypDB:LdCL_280009200"/>
<dbReference type="VEuPathDB" id="TriTrypDB:LdBPK_280330.1"/>
<keyword evidence="3" id="KW-1185">Reference proteome</keyword>